<evidence type="ECO:0000256" key="8">
    <source>
        <dbReference type="SAM" id="SignalP"/>
    </source>
</evidence>
<evidence type="ECO:0000256" key="5">
    <source>
        <dbReference type="ARBA" id="ARBA00022577"/>
    </source>
</evidence>
<dbReference type="GO" id="GO:0050832">
    <property type="term" value="P:defense response to fungus"/>
    <property type="evidence" value="ECO:0007669"/>
    <property type="project" value="UniProtKB-KW"/>
</dbReference>
<keyword evidence="3" id="KW-0964">Secreted</keyword>
<evidence type="ECO:0000313" key="10">
    <source>
        <dbReference type="Proteomes" id="UP000663760"/>
    </source>
</evidence>
<dbReference type="Pfam" id="PF10868">
    <property type="entry name" value="Defensin_like"/>
    <property type="match status" value="1"/>
</dbReference>
<comment type="subcellular location">
    <subcellularLocation>
        <location evidence="1">Secreted</location>
    </subcellularLocation>
</comment>
<evidence type="ECO:0000256" key="3">
    <source>
        <dbReference type="ARBA" id="ARBA00022525"/>
    </source>
</evidence>
<evidence type="ECO:0000256" key="6">
    <source>
        <dbReference type="ARBA" id="ARBA00022729"/>
    </source>
</evidence>
<gene>
    <name evidence="9" type="ORF">SI8410_09012699</name>
</gene>
<sequence>MSRAGVIFLVLCLIAAAEAAARLVISPMDWPGKPLLCCKSNPVNLRCRTKADNITCDGQCRPHCSKGGFCKPEGGHHFCHCYC</sequence>
<name>A0A7I8KWK5_SPIIN</name>
<dbReference type="AlphaFoldDB" id="A0A7I8KWK5"/>
<proteinExistence type="inferred from homology"/>
<keyword evidence="4" id="KW-0929">Antimicrobial</keyword>
<dbReference type="InterPro" id="IPR022618">
    <property type="entry name" value="Defensin-like_20-28"/>
</dbReference>
<dbReference type="GO" id="GO:0031640">
    <property type="term" value="P:killing of cells of another organism"/>
    <property type="evidence" value="ECO:0007669"/>
    <property type="project" value="UniProtKB-KW"/>
</dbReference>
<organism evidence="9 10">
    <name type="scientific">Spirodela intermedia</name>
    <name type="common">Intermediate duckweed</name>
    <dbReference type="NCBI Taxonomy" id="51605"/>
    <lineage>
        <taxon>Eukaryota</taxon>
        <taxon>Viridiplantae</taxon>
        <taxon>Streptophyta</taxon>
        <taxon>Embryophyta</taxon>
        <taxon>Tracheophyta</taxon>
        <taxon>Spermatophyta</taxon>
        <taxon>Magnoliopsida</taxon>
        <taxon>Liliopsida</taxon>
        <taxon>Araceae</taxon>
        <taxon>Lemnoideae</taxon>
        <taxon>Spirodela</taxon>
    </lineage>
</organism>
<evidence type="ECO:0000256" key="1">
    <source>
        <dbReference type="ARBA" id="ARBA00004613"/>
    </source>
</evidence>
<evidence type="ECO:0000256" key="2">
    <source>
        <dbReference type="ARBA" id="ARBA00006722"/>
    </source>
</evidence>
<protein>
    <submittedName>
        <fullName evidence="9">Uncharacterized protein</fullName>
    </submittedName>
</protein>
<dbReference type="OrthoDB" id="1043633at2759"/>
<keyword evidence="10" id="KW-1185">Reference proteome</keyword>
<comment type="similarity">
    <text evidence="2">Belongs to the DEFL family.</text>
</comment>
<feature type="signal peptide" evidence="8">
    <location>
        <begin position="1"/>
        <end position="19"/>
    </location>
</feature>
<dbReference type="EMBL" id="LR746272">
    <property type="protein sequence ID" value="CAA7402021.1"/>
    <property type="molecule type" value="Genomic_DNA"/>
</dbReference>
<keyword evidence="5" id="KW-0295">Fungicide</keyword>
<keyword evidence="6 8" id="KW-0732">Signal</keyword>
<accession>A0A7I8KWK5</accession>
<evidence type="ECO:0000313" key="9">
    <source>
        <dbReference type="EMBL" id="CAA7402021.1"/>
    </source>
</evidence>
<dbReference type="Proteomes" id="UP000663760">
    <property type="component" value="Chromosome 9"/>
</dbReference>
<evidence type="ECO:0000256" key="7">
    <source>
        <dbReference type="ARBA" id="ARBA00022821"/>
    </source>
</evidence>
<reference evidence="9" key="1">
    <citation type="submission" date="2020-02" db="EMBL/GenBank/DDBJ databases">
        <authorList>
            <person name="Scholz U."/>
            <person name="Mascher M."/>
            <person name="Fiebig A."/>
        </authorList>
    </citation>
    <scope>NUCLEOTIDE SEQUENCE</scope>
</reference>
<keyword evidence="7" id="KW-0611">Plant defense</keyword>
<feature type="chain" id="PRO_5029895734" evidence="8">
    <location>
        <begin position="20"/>
        <end position="83"/>
    </location>
</feature>
<evidence type="ECO:0000256" key="4">
    <source>
        <dbReference type="ARBA" id="ARBA00022529"/>
    </source>
</evidence>
<dbReference type="GO" id="GO:0005576">
    <property type="term" value="C:extracellular region"/>
    <property type="evidence" value="ECO:0007669"/>
    <property type="project" value="UniProtKB-SubCell"/>
</dbReference>